<reference evidence="8 9" key="1">
    <citation type="submission" date="2023-07" db="EMBL/GenBank/DDBJ databases">
        <title>Sequencing the genomes of 1000 actinobacteria strains.</title>
        <authorList>
            <person name="Klenk H.-P."/>
        </authorList>
    </citation>
    <scope>NUCLEOTIDE SEQUENCE [LARGE SCALE GENOMIC DNA]</scope>
    <source>
        <strain evidence="8 9">DSM 44109</strain>
    </source>
</reference>
<dbReference type="SUPFAM" id="SSF55545">
    <property type="entry name" value="beta-N-acetylhexosaminidase-like domain"/>
    <property type="match status" value="1"/>
</dbReference>
<protein>
    <recommendedName>
        <fullName evidence="3">beta-N-acetylhexosaminidase</fullName>
        <ecNumber evidence="3">3.2.1.52</ecNumber>
    </recommendedName>
</protein>
<gene>
    <name evidence="8" type="ORF">J2S55_007273</name>
</gene>
<dbReference type="SUPFAM" id="SSF51445">
    <property type="entry name" value="(Trans)glycosidases"/>
    <property type="match status" value="1"/>
</dbReference>
<dbReference type="Pfam" id="PF00728">
    <property type="entry name" value="Glyco_hydro_20"/>
    <property type="match status" value="1"/>
</dbReference>
<evidence type="ECO:0000256" key="6">
    <source>
        <dbReference type="SAM" id="SignalP"/>
    </source>
</evidence>
<evidence type="ECO:0000256" key="1">
    <source>
        <dbReference type="ARBA" id="ARBA00001231"/>
    </source>
</evidence>
<dbReference type="InterPro" id="IPR015882">
    <property type="entry name" value="HEX_bac_N"/>
</dbReference>
<comment type="similarity">
    <text evidence="2">Belongs to the glycosyl hydrolase 20 family.</text>
</comment>
<dbReference type="Proteomes" id="UP001230426">
    <property type="component" value="Unassembled WGS sequence"/>
</dbReference>
<evidence type="ECO:0000256" key="4">
    <source>
        <dbReference type="ARBA" id="ARBA00022801"/>
    </source>
</evidence>
<dbReference type="PRINTS" id="PR00738">
    <property type="entry name" value="GLHYDRLASE20"/>
</dbReference>
<dbReference type="Pfam" id="PF02838">
    <property type="entry name" value="Glyco_hydro_20b"/>
    <property type="match status" value="1"/>
</dbReference>
<dbReference type="Gene3D" id="3.20.20.80">
    <property type="entry name" value="Glycosidases"/>
    <property type="match status" value="1"/>
</dbReference>
<evidence type="ECO:0000256" key="2">
    <source>
        <dbReference type="ARBA" id="ARBA00006285"/>
    </source>
</evidence>
<name>A0ABT9RFF8_9ACTN</name>
<dbReference type="InterPro" id="IPR029018">
    <property type="entry name" value="Hex-like_dom2"/>
</dbReference>
<evidence type="ECO:0000256" key="5">
    <source>
        <dbReference type="ARBA" id="ARBA00023295"/>
    </source>
</evidence>
<dbReference type="Gene3D" id="2.60.120.260">
    <property type="entry name" value="Galactose-binding domain-like"/>
    <property type="match status" value="1"/>
</dbReference>
<keyword evidence="4 8" id="KW-0378">Hydrolase</keyword>
<sequence length="674" mass="72411">MRTTTQNPRPRPRPWRRLAGRLALILTAGTCGLSGTAWTPAGALAADPPGMAATVVPAPAHVESSTATFTLGGQARIYVQDGSPEATKIGEYLRGLLRPATGYALPLATYSAGVSGGVSLLLSGADAGLGDQGYRLEVTGTGVTLRANAPAGLFAGVQTLRQLLPAAIEHPTVRPGPWTVPGGIITDRPRFRYRGAMLDVARHFFGVDAVKRYIDELALYKINTLHLHLSDDQGWRVQIDSWPRLAEYGGSTQVGGGPGGHYTKAQYREIVAHAQSRHITIVPEIDLPGHTNAALASYAELNCDGTAPPLYTGTGVGFSSLCISKEITYRFVEDVVRELAELTPGPYLHIGGDEAHATTDADYATFMNRVLPIVAKYGKRAVGWNEVTKVGPPVSTVPQYWGTGTANTSLAQAVQRGNKVVMSPANKTYMDMKYNASTPIGLTWAGYIEVRTAYDWDPAAYVTGVPEAAVLGVEAPLWSETVRTLKDIEFMAFPRVAAVAEVGWSPQAARDWTGFRGRLAAQGPRWDILGVNYYASQQIPWPGRGNLAAFRPVTVSSTEVDRLGGANANDGDASTRWSSAYSDPQWIRIDLGSVQRIDRAVLRWETAYARAYQLQVSDDGAGWRDLYATTAGDGGVDELTGLNGTGRYLRVNTTARATGWGVSLYEIEAYAPSP</sequence>
<dbReference type="PANTHER" id="PTHR22600">
    <property type="entry name" value="BETA-HEXOSAMINIDASE"/>
    <property type="match status" value="1"/>
</dbReference>
<feature type="signal peptide" evidence="6">
    <location>
        <begin position="1"/>
        <end position="45"/>
    </location>
</feature>
<evidence type="ECO:0000313" key="9">
    <source>
        <dbReference type="Proteomes" id="UP001230426"/>
    </source>
</evidence>
<keyword evidence="6" id="KW-0732">Signal</keyword>
<comment type="caution">
    <text evidence="8">The sequence shown here is derived from an EMBL/GenBank/DDBJ whole genome shotgun (WGS) entry which is preliminary data.</text>
</comment>
<dbReference type="GO" id="GO:0004563">
    <property type="term" value="F:beta-N-acetylhexosaminidase activity"/>
    <property type="evidence" value="ECO:0007669"/>
    <property type="project" value="UniProtKB-EC"/>
</dbReference>
<organism evidence="8 9">
    <name type="scientific">Streptosporangium brasiliense</name>
    <dbReference type="NCBI Taxonomy" id="47480"/>
    <lineage>
        <taxon>Bacteria</taxon>
        <taxon>Bacillati</taxon>
        <taxon>Actinomycetota</taxon>
        <taxon>Actinomycetes</taxon>
        <taxon>Streptosporangiales</taxon>
        <taxon>Streptosporangiaceae</taxon>
        <taxon>Streptosporangium</taxon>
    </lineage>
</organism>
<dbReference type="PROSITE" id="PS50022">
    <property type="entry name" value="FA58C_3"/>
    <property type="match status" value="1"/>
</dbReference>
<dbReference type="InterPro" id="IPR017853">
    <property type="entry name" value="GH"/>
</dbReference>
<dbReference type="SUPFAM" id="SSF49785">
    <property type="entry name" value="Galactose-binding domain-like"/>
    <property type="match status" value="1"/>
</dbReference>
<dbReference type="Pfam" id="PF22633">
    <property type="entry name" value="F5_F8_type_C_2"/>
    <property type="match status" value="1"/>
</dbReference>
<dbReference type="Gene3D" id="3.30.379.10">
    <property type="entry name" value="Chitobiase/beta-hexosaminidase domain 2-like"/>
    <property type="match status" value="1"/>
</dbReference>
<evidence type="ECO:0000256" key="3">
    <source>
        <dbReference type="ARBA" id="ARBA00012663"/>
    </source>
</evidence>
<comment type="catalytic activity">
    <reaction evidence="1">
        <text>Hydrolysis of terminal non-reducing N-acetyl-D-hexosamine residues in N-acetyl-beta-D-hexosaminides.</text>
        <dbReference type="EC" id="3.2.1.52"/>
    </reaction>
</comment>
<dbReference type="InterPro" id="IPR000421">
    <property type="entry name" value="FA58C"/>
</dbReference>
<evidence type="ECO:0000313" key="8">
    <source>
        <dbReference type="EMBL" id="MDP9868007.1"/>
    </source>
</evidence>
<dbReference type="InterPro" id="IPR008979">
    <property type="entry name" value="Galactose-bd-like_sf"/>
</dbReference>
<accession>A0ABT9RFF8</accession>
<dbReference type="EC" id="3.2.1.52" evidence="3"/>
<dbReference type="PANTHER" id="PTHR22600:SF57">
    <property type="entry name" value="BETA-N-ACETYLHEXOSAMINIDASE"/>
    <property type="match status" value="1"/>
</dbReference>
<proteinExistence type="inferred from homology"/>
<dbReference type="RefSeq" id="WP_306870312.1">
    <property type="nucleotide sequence ID" value="NZ_JAUSRB010000002.1"/>
</dbReference>
<dbReference type="EMBL" id="JAUSRB010000002">
    <property type="protein sequence ID" value="MDP9868007.1"/>
    <property type="molecule type" value="Genomic_DNA"/>
</dbReference>
<keyword evidence="5 8" id="KW-0326">Glycosidase</keyword>
<dbReference type="InterPro" id="IPR025705">
    <property type="entry name" value="Beta_hexosaminidase_sua/sub"/>
</dbReference>
<feature type="chain" id="PRO_5045684483" description="beta-N-acetylhexosaminidase" evidence="6">
    <location>
        <begin position="46"/>
        <end position="674"/>
    </location>
</feature>
<feature type="domain" description="F5/8 type C" evidence="7">
    <location>
        <begin position="536"/>
        <end position="672"/>
    </location>
</feature>
<dbReference type="CDD" id="cd06568">
    <property type="entry name" value="GH20_SpHex_like"/>
    <property type="match status" value="1"/>
</dbReference>
<keyword evidence="9" id="KW-1185">Reference proteome</keyword>
<dbReference type="InterPro" id="IPR015883">
    <property type="entry name" value="Glyco_hydro_20_cat"/>
</dbReference>
<evidence type="ECO:0000259" key="7">
    <source>
        <dbReference type="PROSITE" id="PS50022"/>
    </source>
</evidence>